<evidence type="ECO:0000313" key="1">
    <source>
        <dbReference type="EMBL" id="SDH52799.1"/>
    </source>
</evidence>
<dbReference type="InterPro" id="IPR022298">
    <property type="entry name" value="Conjug_transposon_TraN"/>
</dbReference>
<gene>
    <name evidence="1" type="ORF">SAMN05421827_1289</name>
</gene>
<dbReference type="Proteomes" id="UP000199643">
    <property type="component" value="Unassembled WGS sequence"/>
</dbReference>
<dbReference type="EMBL" id="FNCH01000028">
    <property type="protein sequence ID" value="SDH52799.1"/>
    <property type="molecule type" value="Genomic_DNA"/>
</dbReference>
<accession>A0A1G8D617</accession>
<proteinExistence type="predicted"/>
<dbReference type="AlphaFoldDB" id="A0A1G8D617"/>
<keyword evidence="2" id="KW-1185">Reference proteome</keyword>
<reference evidence="2" key="1">
    <citation type="submission" date="2016-10" db="EMBL/GenBank/DDBJ databases">
        <authorList>
            <person name="Varghese N."/>
            <person name="Submissions S."/>
        </authorList>
    </citation>
    <scope>NUCLEOTIDE SEQUENCE [LARGE SCALE GENOMIC DNA]</scope>
    <source>
        <strain evidence="2">DSM 17933</strain>
    </source>
</reference>
<evidence type="ECO:0000313" key="2">
    <source>
        <dbReference type="Proteomes" id="UP000199643"/>
    </source>
</evidence>
<dbReference type="OrthoDB" id="1038500at2"/>
<dbReference type="STRING" id="405671.SAMN05421827_1289"/>
<protein>
    <submittedName>
        <fullName evidence="1">Bacteroides conjugative transposon TraN protein</fullName>
    </submittedName>
</protein>
<organism evidence="1 2">
    <name type="scientific">Pedobacter terrae</name>
    <dbReference type="NCBI Taxonomy" id="405671"/>
    <lineage>
        <taxon>Bacteria</taxon>
        <taxon>Pseudomonadati</taxon>
        <taxon>Bacteroidota</taxon>
        <taxon>Sphingobacteriia</taxon>
        <taxon>Sphingobacteriales</taxon>
        <taxon>Sphingobacteriaceae</taxon>
        <taxon>Pedobacter</taxon>
    </lineage>
</organism>
<dbReference type="NCBIfam" id="TIGR03780">
    <property type="entry name" value="Bac_Flav_CT_N"/>
    <property type="match status" value="1"/>
</dbReference>
<dbReference type="RefSeq" id="WP_090504084.1">
    <property type="nucleotide sequence ID" value="NZ_FNCH01000028.1"/>
</dbReference>
<dbReference type="Pfam" id="PF13595">
    <property type="entry name" value="DUF4138"/>
    <property type="match status" value="1"/>
</dbReference>
<name>A0A1G8D617_9SPHI</name>
<sequence>MKKIRILLSMVSLLAFNGYSQEKIKDGTLQKSKLEKIYITRDVSLHFVSPEPIQYADISTKSMLGDLPVKNVLRIKFIPDSAKQYGFVNRSLGIVTVVGEKFIAQYDVWYTENEESVQTQIEILPKNTNPLDVGNIPMSQNDLHNYALQALKKGTKTHAIRSSAYGMDAQVNNVYTVDDYVFIDVTYSNNTNLKYDVDEFRFKIDDKRITKATNVQSIEVKPVYQLYNKASFKRTYRNVFAFKKFTFPDNKVLAIELTEKQISGRVITLQLDYSDVLNADTL</sequence>